<evidence type="ECO:0000313" key="4">
    <source>
        <dbReference type="Proteomes" id="UP000194236"/>
    </source>
</evidence>
<dbReference type="InterPro" id="IPR001478">
    <property type="entry name" value="PDZ"/>
</dbReference>
<feature type="domain" description="PDZ" evidence="2">
    <location>
        <begin position="106"/>
        <end position="182"/>
    </location>
</feature>
<dbReference type="PANTHER" id="PTHR16484:SF17">
    <property type="entry name" value="BAZOOKA, ISOFORM B"/>
    <property type="match status" value="1"/>
</dbReference>
<dbReference type="Proteomes" id="UP000194236">
    <property type="component" value="Unassembled WGS sequence"/>
</dbReference>
<comment type="caution">
    <text evidence="3">The sequence shown here is derived from an EMBL/GenBank/DDBJ whole genome shotgun (WGS) entry which is preliminary data.</text>
</comment>
<evidence type="ECO:0000259" key="2">
    <source>
        <dbReference type="PROSITE" id="PS50106"/>
    </source>
</evidence>
<dbReference type="PROSITE" id="PS50106">
    <property type="entry name" value="PDZ"/>
    <property type="match status" value="1"/>
</dbReference>
<dbReference type="GO" id="GO:0007155">
    <property type="term" value="P:cell adhesion"/>
    <property type="evidence" value="ECO:0007669"/>
    <property type="project" value="TreeGrafter"/>
</dbReference>
<dbReference type="SMART" id="SM00228">
    <property type="entry name" value="PDZ"/>
    <property type="match status" value="1"/>
</dbReference>
<dbReference type="OrthoDB" id="6022711at2759"/>
<gene>
    <name evidence="3" type="ORF">BLA29_012231</name>
</gene>
<dbReference type="GO" id="GO:0051660">
    <property type="term" value="P:establishment of centrosome localization"/>
    <property type="evidence" value="ECO:0007669"/>
    <property type="project" value="TreeGrafter"/>
</dbReference>
<dbReference type="GO" id="GO:0000226">
    <property type="term" value="P:microtubule cytoskeleton organization"/>
    <property type="evidence" value="ECO:0007669"/>
    <property type="project" value="TreeGrafter"/>
</dbReference>
<evidence type="ECO:0000256" key="1">
    <source>
        <dbReference type="SAM" id="MobiDB-lite"/>
    </source>
</evidence>
<feature type="compositionally biased region" description="Low complexity" evidence="1">
    <location>
        <begin position="61"/>
        <end position="86"/>
    </location>
</feature>
<protein>
    <submittedName>
        <fullName evidence="3">PDZ domain containing protein</fullName>
    </submittedName>
</protein>
<dbReference type="AlphaFoldDB" id="A0A1Y3BIL5"/>
<dbReference type="GO" id="GO:0005912">
    <property type="term" value="C:adherens junction"/>
    <property type="evidence" value="ECO:0007669"/>
    <property type="project" value="TreeGrafter"/>
</dbReference>
<dbReference type="GO" id="GO:0008104">
    <property type="term" value="P:intracellular protein localization"/>
    <property type="evidence" value="ECO:0007669"/>
    <property type="project" value="TreeGrafter"/>
</dbReference>
<dbReference type="Gene3D" id="2.30.42.10">
    <property type="match status" value="1"/>
</dbReference>
<dbReference type="GO" id="GO:0030010">
    <property type="term" value="P:establishment of cell polarity"/>
    <property type="evidence" value="ECO:0007669"/>
    <property type="project" value="TreeGrafter"/>
</dbReference>
<feature type="region of interest" description="Disordered" evidence="1">
    <location>
        <begin position="39"/>
        <end position="96"/>
    </location>
</feature>
<sequence length="186" mass="20560">MFQQQSNFARGSGRLSMLAQNMDQWADAADRQLIKLQNNSQDNSSKTHQPSSSANHIHHSQQQYAKLLQPQQLCDSSLGSMGSNSSQENDHPNMGEKQQTNRMTVIIDLTKHSGPLGIHVLPDSSDGSSSRLKRGLEIQSIEPGSRIDCDGRLNVGDIIIEIDGHPFAGLEFERAQELFRSSLHAN</sequence>
<dbReference type="GO" id="GO:0016324">
    <property type="term" value="C:apical plasma membrane"/>
    <property type="evidence" value="ECO:0007669"/>
    <property type="project" value="TreeGrafter"/>
</dbReference>
<dbReference type="PANTHER" id="PTHR16484">
    <property type="entry name" value="PARTITIONING DEFECTIVE 3 RELATED"/>
    <property type="match status" value="1"/>
</dbReference>
<dbReference type="Pfam" id="PF00595">
    <property type="entry name" value="PDZ"/>
    <property type="match status" value="1"/>
</dbReference>
<dbReference type="GO" id="GO:0005938">
    <property type="term" value="C:cell cortex"/>
    <property type="evidence" value="ECO:0007669"/>
    <property type="project" value="TreeGrafter"/>
</dbReference>
<feature type="compositionally biased region" description="Polar residues" evidence="1">
    <location>
        <begin position="39"/>
        <end position="55"/>
    </location>
</feature>
<dbReference type="GO" id="GO:0035091">
    <property type="term" value="F:phosphatidylinositol binding"/>
    <property type="evidence" value="ECO:0007669"/>
    <property type="project" value="TreeGrafter"/>
</dbReference>
<proteinExistence type="predicted"/>
<feature type="non-terminal residue" evidence="3">
    <location>
        <position position="186"/>
    </location>
</feature>
<evidence type="ECO:0000313" key="3">
    <source>
        <dbReference type="EMBL" id="OTF79967.1"/>
    </source>
</evidence>
<dbReference type="InterPro" id="IPR052213">
    <property type="entry name" value="PAR3"/>
</dbReference>
<dbReference type="GO" id="GO:0043296">
    <property type="term" value="C:apical junction complex"/>
    <property type="evidence" value="ECO:0007669"/>
    <property type="project" value="TreeGrafter"/>
</dbReference>
<name>A0A1Y3BIL5_EURMA</name>
<dbReference type="SUPFAM" id="SSF50156">
    <property type="entry name" value="PDZ domain-like"/>
    <property type="match status" value="1"/>
</dbReference>
<organism evidence="3 4">
    <name type="scientific">Euroglyphus maynei</name>
    <name type="common">Mayne's house dust mite</name>
    <dbReference type="NCBI Taxonomy" id="6958"/>
    <lineage>
        <taxon>Eukaryota</taxon>
        <taxon>Metazoa</taxon>
        <taxon>Ecdysozoa</taxon>
        <taxon>Arthropoda</taxon>
        <taxon>Chelicerata</taxon>
        <taxon>Arachnida</taxon>
        <taxon>Acari</taxon>
        <taxon>Acariformes</taxon>
        <taxon>Sarcoptiformes</taxon>
        <taxon>Astigmata</taxon>
        <taxon>Psoroptidia</taxon>
        <taxon>Analgoidea</taxon>
        <taxon>Pyroglyphidae</taxon>
        <taxon>Pyroglyphinae</taxon>
        <taxon>Euroglyphus</taxon>
    </lineage>
</organism>
<reference evidence="3 4" key="1">
    <citation type="submission" date="2017-03" db="EMBL/GenBank/DDBJ databases">
        <title>Genome Survey of Euroglyphus maynei.</title>
        <authorList>
            <person name="Arlian L.G."/>
            <person name="Morgan M.S."/>
            <person name="Rider S.D."/>
        </authorList>
    </citation>
    <scope>NUCLEOTIDE SEQUENCE [LARGE SCALE GENOMIC DNA]</scope>
    <source>
        <strain evidence="3">Arlian Lab</strain>
        <tissue evidence="3">Whole body</tissue>
    </source>
</reference>
<dbReference type="GO" id="GO:0045197">
    <property type="term" value="P:establishment or maintenance of epithelial cell apical/basal polarity"/>
    <property type="evidence" value="ECO:0007669"/>
    <property type="project" value="TreeGrafter"/>
</dbReference>
<keyword evidence="4" id="KW-1185">Reference proteome</keyword>
<accession>A0A1Y3BIL5</accession>
<dbReference type="EMBL" id="MUJZ01020547">
    <property type="protein sequence ID" value="OTF79967.1"/>
    <property type="molecule type" value="Genomic_DNA"/>
</dbReference>
<dbReference type="InterPro" id="IPR036034">
    <property type="entry name" value="PDZ_sf"/>
</dbReference>